<dbReference type="Gene3D" id="1.10.510.10">
    <property type="entry name" value="Transferase(Phosphotransferase) domain 1"/>
    <property type="match status" value="1"/>
</dbReference>
<accession>A0A261VFK4</accession>
<dbReference type="Proteomes" id="UP000215633">
    <property type="component" value="Unassembled WGS sequence"/>
</dbReference>
<evidence type="ECO:0000313" key="3">
    <source>
        <dbReference type="EMBL" id="OZI72551.1"/>
    </source>
</evidence>
<dbReference type="GO" id="GO:0004672">
    <property type="term" value="F:protein kinase activity"/>
    <property type="evidence" value="ECO:0007669"/>
    <property type="project" value="InterPro"/>
</dbReference>
<feature type="compositionally biased region" description="Low complexity" evidence="1">
    <location>
        <begin position="345"/>
        <end position="374"/>
    </location>
</feature>
<feature type="compositionally biased region" description="Pro residues" evidence="1">
    <location>
        <begin position="309"/>
        <end position="323"/>
    </location>
</feature>
<feature type="compositionally biased region" description="Low complexity" evidence="1">
    <location>
        <begin position="324"/>
        <end position="334"/>
    </location>
</feature>
<dbReference type="PROSITE" id="PS50011">
    <property type="entry name" value="PROTEIN_KINASE_DOM"/>
    <property type="match status" value="1"/>
</dbReference>
<keyword evidence="4" id="KW-1185">Reference proteome</keyword>
<reference evidence="4" key="1">
    <citation type="submission" date="2017-05" db="EMBL/GenBank/DDBJ databases">
        <title>Complete and WGS of Bordetella genogroups.</title>
        <authorList>
            <person name="Spilker T."/>
            <person name="Lipuma J."/>
        </authorList>
    </citation>
    <scope>NUCLEOTIDE SEQUENCE [LARGE SCALE GENOMIC DNA]</scope>
    <source>
        <strain evidence="4">AU8256</strain>
    </source>
</reference>
<organism evidence="3 4">
    <name type="scientific">Bordetella genomosp. 2</name>
    <dbReference type="NCBI Taxonomy" id="1983456"/>
    <lineage>
        <taxon>Bacteria</taxon>
        <taxon>Pseudomonadati</taxon>
        <taxon>Pseudomonadota</taxon>
        <taxon>Betaproteobacteria</taxon>
        <taxon>Burkholderiales</taxon>
        <taxon>Alcaligenaceae</taxon>
        <taxon>Bordetella</taxon>
    </lineage>
</organism>
<feature type="compositionally biased region" description="Low complexity" evidence="1">
    <location>
        <begin position="273"/>
        <end position="285"/>
    </location>
</feature>
<evidence type="ECO:0000256" key="1">
    <source>
        <dbReference type="SAM" id="MobiDB-lite"/>
    </source>
</evidence>
<protein>
    <recommendedName>
        <fullName evidence="2">Protein kinase domain-containing protein</fullName>
    </recommendedName>
</protein>
<feature type="compositionally biased region" description="Low complexity" evidence="1">
    <location>
        <begin position="299"/>
        <end position="308"/>
    </location>
</feature>
<proteinExistence type="predicted"/>
<feature type="compositionally biased region" description="Pro residues" evidence="1">
    <location>
        <begin position="286"/>
        <end position="298"/>
    </location>
</feature>
<feature type="compositionally biased region" description="Pro residues" evidence="1">
    <location>
        <begin position="335"/>
        <end position="344"/>
    </location>
</feature>
<sequence length="466" mass="46485">MSAIAAAAGGGVPQARIRRVLQDLLEPLARLHAQGQVHGAIAMSTIGLDTSGKAHLLVPPLEPAPDAEGTLRIGGYAAFEQYTDDPEHPCGPWTDVYALSAVAHTMVVGAPPPAALARCVKDTYVPLAGRELGGYDADFLRAVDQGLSMNQQARPQSMEALAAAFGVAVARPEAPEAPAAAAAAEPAPPPALPPPRSAPGPRVPLLVMLGVLAAVALAAYLWLRPGMQPPVQQAARDTAPPPAVEAPVPTPPALSDLNNRPAPADNTAPAPSPETAPDGPAAPATVPAPAPAPAPEQPPAVAVPAPEGAAPPPADAPAAPPGELPGTAGQLPASPDQPAPPTAPPDAADPAADAPAGALPGAVPGQPGPAGAADSTEPTDPAGQAADAPKPPEPAPPASGEIRIHVQPWGEVLVDGRPRGISPPLNRLTLSPGRHQITIRNPAASDYHTTVNVPSGGSASVSHVFE</sequence>
<dbReference type="InterPro" id="IPR000719">
    <property type="entry name" value="Prot_kinase_dom"/>
</dbReference>
<gene>
    <name evidence="3" type="ORF">CAL24_19885</name>
</gene>
<dbReference type="InterPro" id="IPR011009">
    <property type="entry name" value="Kinase-like_dom_sf"/>
</dbReference>
<dbReference type="AlphaFoldDB" id="A0A261VFK4"/>
<dbReference type="SUPFAM" id="SSF56112">
    <property type="entry name" value="Protein kinase-like (PK-like)"/>
    <property type="match status" value="1"/>
</dbReference>
<dbReference type="EMBL" id="NEVT01000008">
    <property type="protein sequence ID" value="OZI72551.1"/>
    <property type="molecule type" value="Genomic_DNA"/>
</dbReference>
<dbReference type="GO" id="GO:0005524">
    <property type="term" value="F:ATP binding"/>
    <property type="evidence" value="ECO:0007669"/>
    <property type="project" value="InterPro"/>
</dbReference>
<feature type="region of interest" description="Disordered" evidence="1">
    <location>
        <begin position="231"/>
        <end position="401"/>
    </location>
</feature>
<evidence type="ECO:0000259" key="2">
    <source>
        <dbReference type="PROSITE" id="PS50011"/>
    </source>
</evidence>
<feature type="domain" description="Protein kinase" evidence="2">
    <location>
        <begin position="1"/>
        <end position="166"/>
    </location>
</feature>
<name>A0A261VFK4_9BORD</name>
<feature type="compositionally biased region" description="Pro residues" evidence="1">
    <location>
        <begin position="239"/>
        <end position="252"/>
    </location>
</feature>
<evidence type="ECO:0000313" key="4">
    <source>
        <dbReference type="Proteomes" id="UP000215633"/>
    </source>
</evidence>
<comment type="caution">
    <text evidence="3">The sequence shown here is derived from an EMBL/GenBank/DDBJ whole genome shotgun (WGS) entry which is preliminary data.</text>
</comment>